<comment type="caution">
    <text evidence="2">The sequence shown here is derived from an EMBL/GenBank/DDBJ whole genome shotgun (WGS) entry which is preliminary data.</text>
</comment>
<dbReference type="InterPro" id="IPR050490">
    <property type="entry name" value="Bact_solute-bd_prot1"/>
</dbReference>
<dbReference type="STRING" id="1754190.A0A1Y1ZDC3"/>
<keyword evidence="3" id="KW-1185">Reference proteome</keyword>
<evidence type="ECO:0000313" key="3">
    <source>
        <dbReference type="Proteomes" id="UP000193920"/>
    </source>
</evidence>
<dbReference type="SUPFAM" id="SSF53850">
    <property type="entry name" value="Periplasmic binding protein-like II"/>
    <property type="match status" value="1"/>
</dbReference>
<keyword evidence="1" id="KW-0472">Membrane</keyword>
<dbReference type="Gene3D" id="3.40.190.10">
    <property type="entry name" value="Periplasmic binding protein-like II"/>
    <property type="match status" value="1"/>
</dbReference>
<reference evidence="2 3" key="1">
    <citation type="submission" date="2016-08" db="EMBL/GenBank/DDBJ databases">
        <title>A Parts List for Fungal Cellulosomes Revealed by Comparative Genomics.</title>
        <authorList>
            <consortium name="DOE Joint Genome Institute"/>
            <person name="Haitjema C.H."/>
            <person name="Gilmore S.P."/>
            <person name="Henske J.K."/>
            <person name="Solomon K.V."/>
            <person name="De Groot R."/>
            <person name="Kuo A."/>
            <person name="Mondo S.J."/>
            <person name="Salamov A.A."/>
            <person name="Labutti K."/>
            <person name="Zhao Z."/>
            <person name="Chiniquy J."/>
            <person name="Barry K."/>
            <person name="Brewer H.M."/>
            <person name="Purvine S.O."/>
            <person name="Wright A.T."/>
            <person name="Boxma B."/>
            <person name="Van Alen T."/>
            <person name="Hackstein J.H."/>
            <person name="Baker S.E."/>
            <person name="Grigoriev I.V."/>
            <person name="O'Malley M.A."/>
        </authorList>
    </citation>
    <scope>NUCLEOTIDE SEQUENCE [LARGE SCALE GENOMIC DNA]</scope>
    <source>
        <strain evidence="2 3">G1</strain>
    </source>
</reference>
<sequence>MITWLQFIVIVFLLIQYIGNAKLILNGLAFNFDRYNTFYDSVIKEFNKFANETNQDIEIELNLISSDSVGTSLDNSRSMIEAVLKNKADKYDLYFYETTYISLYGSYLLNLNQYLSEDFIDMYDPKLISSLCLFDNNLIGIPIFLLYTGFYAHGPLLQKYNKPIPKTWDEMIETGKYILNEERKSNNTDNTLTGYNGLFNDNEQGILSIIEFIYSFRDSVDASFPKVESPSFIKALETMKKIKEELSSDEEFRSNEGYTMDKIIHGNSIFLKYWILGEPIINEIPYIITNLPGSKEGISTSIPSGCNIGIYGKIEEEKIEAAVTALKFISSKEVQREYLKRRLVISAINSLYDEKEVCEVSDCELFKNMQPANNPNFSLNNNKEELTYIRKYIYKYLYKDATIDEVIKNIIDITKIYVISLDTTYSYVGLISSILILVSIIFMLILLIPLFRENFNPFFKYFSTDFWIISVFGSIAILCIPFTYFGEITKMNCYLRSLIQSLGISLTFIPILYNLVEKFPNQNQLSIWVKKYKYRFLFFFIILDIIWNSLLLIEPYKIEEVKVEDGQNFKICISMSTLCKVIVILKWIYIFILFFIEIFLIFIEWNIQVFHYELKFFVTVIYIDILFMLFIICFTFVLIQNYVEYYLVHFIIHFIIAITNYILIYGFRLLFAFLRKKDVKIQFINTINKEFIEKDGLELKKNSPSTFIQSSCINEDNDINIESNYFSTANINNGNSNNTFNSENEDHSRLSRSKMLLKIIDYHYNADSMYFSNTNSNFK</sequence>
<dbReference type="AlphaFoldDB" id="A0A1Y1ZDC3"/>
<feature type="transmembrane region" description="Helical" evidence="1">
    <location>
        <begin position="462"/>
        <end position="485"/>
    </location>
</feature>
<dbReference type="OrthoDB" id="2157358at2759"/>
<keyword evidence="1" id="KW-0812">Transmembrane</keyword>
<dbReference type="PANTHER" id="PTHR43649">
    <property type="entry name" value="ARABINOSE-BINDING PROTEIN-RELATED"/>
    <property type="match status" value="1"/>
</dbReference>
<feature type="transmembrane region" description="Helical" evidence="1">
    <location>
        <begin position="616"/>
        <end position="639"/>
    </location>
</feature>
<keyword evidence="1" id="KW-1133">Transmembrane helix</keyword>
<proteinExistence type="predicted"/>
<dbReference type="EMBL" id="MCOG01000424">
    <property type="protein sequence ID" value="ORY08238.1"/>
    <property type="molecule type" value="Genomic_DNA"/>
</dbReference>
<organism evidence="2 3">
    <name type="scientific">Neocallimastix californiae</name>
    <dbReference type="NCBI Taxonomy" id="1754190"/>
    <lineage>
        <taxon>Eukaryota</taxon>
        <taxon>Fungi</taxon>
        <taxon>Fungi incertae sedis</taxon>
        <taxon>Chytridiomycota</taxon>
        <taxon>Chytridiomycota incertae sedis</taxon>
        <taxon>Neocallimastigomycetes</taxon>
        <taxon>Neocallimastigales</taxon>
        <taxon>Neocallimastigaceae</taxon>
        <taxon>Neocallimastix</taxon>
    </lineage>
</organism>
<protein>
    <submittedName>
        <fullName evidence="2">Periplasmic binding protein-like II</fullName>
    </submittedName>
</protein>
<feature type="transmembrane region" description="Helical" evidence="1">
    <location>
        <begin position="497"/>
        <end position="516"/>
    </location>
</feature>
<name>A0A1Y1ZDC3_9FUNG</name>
<accession>A0A1Y1ZDC3</accession>
<dbReference type="Proteomes" id="UP000193920">
    <property type="component" value="Unassembled WGS sequence"/>
</dbReference>
<feature type="transmembrane region" description="Helical" evidence="1">
    <location>
        <begin position="645"/>
        <end position="667"/>
    </location>
</feature>
<gene>
    <name evidence="2" type="ORF">LY90DRAFT_678230</name>
</gene>
<feature type="transmembrane region" description="Helical" evidence="1">
    <location>
        <begin position="584"/>
        <end position="604"/>
    </location>
</feature>
<feature type="transmembrane region" description="Helical" evidence="1">
    <location>
        <begin position="536"/>
        <end position="553"/>
    </location>
</feature>
<evidence type="ECO:0000256" key="1">
    <source>
        <dbReference type="SAM" id="Phobius"/>
    </source>
</evidence>
<feature type="transmembrane region" description="Helical" evidence="1">
    <location>
        <begin position="425"/>
        <end position="450"/>
    </location>
</feature>
<evidence type="ECO:0000313" key="2">
    <source>
        <dbReference type="EMBL" id="ORY08238.1"/>
    </source>
</evidence>